<dbReference type="Proteomes" id="UP000812966">
    <property type="component" value="Unassembled WGS sequence"/>
</dbReference>
<proteinExistence type="predicted"/>
<dbReference type="AlphaFoldDB" id="A0A8K0NRK8"/>
<feature type="region of interest" description="Disordered" evidence="1">
    <location>
        <begin position="20"/>
        <end position="53"/>
    </location>
</feature>
<keyword evidence="3" id="KW-1185">Reference proteome</keyword>
<name>A0A8K0NRK8_9TREE</name>
<gene>
    <name evidence="2" type="ORF">FFLO_02176</name>
</gene>
<feature type="region of interest" description="Disordered" evidence="1">
    <location>
        <begin position="177"/>
        <end position="204"/>
    </location>
</feature>
<protein>
    <submittedName>
        <fullName evidence="2">Uncharacterized protein</fullName>
    </submittedName>
</protein>
<dbReference type="EMBL" id="JABELV010000033">
    <property type="protein sequence ID" value="KAG7562396.1"/>
    <property type="molecule type" value="Genomic_DNA"/>
</dbReference>
<sequence length="204" mass="23481">MLVIRLEPGLTLRFIRTVHHAASKKPSNKPPSTKDESTRRQAKPPRLTGSILRPSLFNVPQPRLSPQPVKTSMMIRNRTRARENRREKQLLHMQYIRDMREEFKFWERLGVNERPSRKNEAGKGKGVEETGYIEIHNEQLARYNASYELDKLRSAMVVPPEMIKRVELAKKNKARAIQKKAEGRKTAKGIPPAIESATTERVGP</sequence>
<comment type="caution">
    <text evidence="2">The sequence shown here is derived from an EMBL/GenBank/DDBJ whole genome shotgun (WGS) entry which is preliminary data.</text>
</comment>
<organism evidence="2 3">
    <name type="scientific">Filobasidium floriforme</name>
    <dbReference type="NCBI Taxonomy" id="5210"/>
    <lineage>
        <taxon>Eukaryota</taxon>
        <taxon>Fungi</taxon>
        <taxon>Dikarya</taxon>
        <taxon>Basidiomycota</taxon>
        <taxon>Agaricomycotina</taxon>
        <taxon>Tremellomycetes</taxon>
        <taxon>Filobasidiales</taxon>
        <taxon>Filobasidiaceae</taxon>
        <taxon>Filobasidium</taxon>
    </lineage>
</organism>
<accession>A0A8K0NRK8</accession>
<evidence type="ECO:0000256" key="1">
    <source>
        <dbReference type="SAM" id="MobiDB-lite"/>
    </source>
</evidence>
<dbReference type="OrthoDB" id="2571149at2759"/>
<evidence type="ECO:0000313" key="3">
    <source>
        <dbReference type="Proteomes" id="UP000812966"/>
    </source>
</evidence>
<evidence type="ECO:0000313" key="2">
    <source>
        <dbReference type="EMBL" id="KAG7562396.1"/>
    </source>
</evidence>
<reference evidence="2" key="1">
    <citation type="submission" date="2020-04" db="EMBL/GenBank/DDBJ databases">
        <title>Analysis of mating type loci in Filobasidium floriforme.</title>
        <authorList>
            <person name="Nowrousian M."/>
        </authorList>
    </citation>
    <scope>NUCLEOTIDE SEQUENCE</scope>
    <source>
        <strain evidence="2">CBS 6242</strain>
    </source>
</reference>